<proteinExistence type="predicted"/>
<organism evidence="1 2">
    <name type="scientific">Deinococcus xinjiangensis</name>
    <dbReference type="NCBI Taxonomy" id="457454"/>
    <lineage>
        <taxon>Bacteria</taxon>
        <taxon>Thermotogati</taxon>
        <taxon>Deinococcota</taxon>
        <taxon>Deinococci</taxon>
        <taxon>Deinococcales</taxon>
        <taxon>Deinococcaceae</taxon>
        <taxon>Deinococcus</taxon>
    </lineage>
</organism>
<dbReference type="PANTHER" id="PTHR33221">
    <property type="entry name" value="WINGED HELIX-TURN-HELIX TRANSCRIPTIONAL REGULATOR, RRF2 FAMILY"/>
    <property type="match status" value="1"/>
</dbReference>
<dbReference type="RefSeq" id="WP_353543896.1">
    <property type="nucleotide sequence ID" value="NZ_BAABRN010000075.1"/>
</dbReference>
<protein>
    <submittedName>
        <fullName evidence="1">HTH-type transcriptional regulator YwnA</fullName>
    </submittedName>
</protein>
<dbReference type="PROSITE" id="PS51197">
    <property type="entry name" value="HTH_RRF2_2"/>
    <property type="match status" value="1"/>
</dbReference>
<reference evidence="1 2" key="1">
    <citation type="submission" date="2024-02" db="EMBL/GenBank/DDBJ databases">
        <title>Deinococcus xinjiangensis NBRC 107630.</title>
        <authorList>
            <person name="Ichikawa N."/>
            <person name="Katano-Makiyama Y."/>
            <person name="Hidaka K."/>
        </authorList>
    </citation>
    <scope>NUCLEOTIDE SEQUENCE [LARGE SCALE GENOMIC DNA]</scope>
    <source>
        <strain evidence="1 2">NBRC 107630</strain>
    </source>
</reference>
<dbReference type="EMBL" id="BAABRN010000075">
    <property type="protein sequence ID" value="GAA5503932.1"/>
    <property type="molecule type" value="Genomic_DNA"/>
</dbReference>
<sequence length="139" mass="14846">MNHQYAVAVHLLSLFDHAPESSSEELAGSVGVHPVDIRTVTGLLRRAGLIETRRGVPGAHLVRPPTEVTLLDVYRAVHAPEQVLKHHPRPNPACPVGANIQAVLERTSGRAQAALEAELAAHTLADVLSDLQTQIEAAS</sequence>
<gene>
    <name evidence="1" type="primary">ywnA</name>
    <name evidence="1" type="ORF">Dxin01_03700</name>
</gene>
<dbReference type="InterPro" id="IPR036388">
    <property type="entry name" value="WH-like_DNA-bd_sf"/>
</dbReference>
<evidence type="ECO:0000313" key="2">
    <source>
        <dbReference type="Proteomes" id="UP001458946"/>
    </source>
</evidence>
<dbReference type="Pfam" id="PF02082">
    <property type="entry name" value="Rrf2"/>
    <property type="match status" value="1"/>
</dbReference>
<dbReference type="PANTHER" id="PTHR33221:SF15">
    <property type="entry name" value="HTH-TYPE TRANSCRIPTIONAL REGULATOR YWGB-RELATED"/>
    <property type="match status" value="1"/>
</dbReference>
<name>A0ABP9VJT3_9DEIO</name>
<comment type="caution">
    <text evidence="1">The sequence shown here is derived from an EMBL/GenBank/DDBJ whole genome shotgun (WGS) entry which is preliminary data.</text>
</comment>
<keyword evidence="2" id="KW-1185">Reference proteome</keyword>
<dbReference type="SUPFAM" id="SSF46785">
    <property type="entry name" value="Winged helix' DNA-binding domain"/>
    <property type="match status" value="1"/>
</dbReference>
<dbReference type="InterPro" id="IPR036390">
    <property type="entry name" value="WH_DNA-bd_sf"/>
</dbReference>
<dbReference type="Proteomes" id="UP001458946">
    <property type="component" value="Unassembled WGS sequence"/>
</dbReference>
<dbReference type="InterPro" id="IPR000944">
    <property type="entry name" value="Tscrpt_reg_Rrf2"/>
</dbReference>
<accession>A0ABP9VJT3</accession>
<dbReference type="Gene3D" id="1.10.10.10">
    <property type="entry name" value="Winged helix-like DNA-binding domain superfamily/Winged helix DNA-binding domain"/>
    <property type="match status" value="1"/>
</dbReference>
<evidence type="ECO:0000313" key="1">
    <source>
        <dbReference type="EMBL" id="GAA5503932.1"/>
    </source>
</evidence>